<evidence type="ECO:0000256" key="4">
    <source>
        <dbReference type="RuleBase" id="RU363099"/>
    </source>
</evidence>
<comment type="subunit">
    <text evidence="2 4">Homodimer.</text>
</comment>
<dbReference type="PANTHER" id="PTHR21495">
    <property type="entry name" value="NUCLEOPORIN-RELATED"/>
    <property type="match status" value="1"/>
</dbReference>
<accession>A0ABD0ZW17</accession>
<evidence type="ECO:0000256" key="2">
    <source>
        <dbReference type="ARBA" id="ARBA00011738"/>
    </source>
</evidence>
<dbReference type="GO" id="GO:0048046">
    <property type="term" value="C:apoplast"/>
    <property type="evidence" value="ECO:0007669"/>
    <property type="project" value="UniProtKB-SubCell"/>
</dbReference>
<evidence type="ECO:0000256" key="5">
    <source>
        <dbReference type="SAM" id="MobiDB-lite"/>
    </source>
</evidence>
<dbReference type="Gene3D" id="2.40.480.10">
    <property type="entry name" value="Allene oxide cyclase-like"/>
    <property type="match status" value="1"/>
</dbReference>
<evidence type="ECO:0000256" key="3">
    <source>
        <dbReference type="ARBA" id="ARBA00022525"/>
    </source>
</evidence>
<dbReference type="Pfam" id="PF03018">
    <property type="entry name" value="Dirigent"/>
    <property type="match status" value="1"/>
</dbReference>
<sequence>MLTRIIFLIAVATAFIIVLLLALFSPVPDYNPPESLFSFSLYVQQTNTPSSSYSSRRSNQHMARPHHGRGGGGGALIFRRTLTEGPENKSRIVGKAEGFIIPHEDFVNSDFNVIYLTLETPEYTGSVSIRSRDMAHKLEEVMEVVGGTGAFAFARGIAIFAEIDDHEEEAVTTYRVKLLLRFPHTSHIDPQ</sequence>
<comment type="similarity">
    <text evidence="1 4">Belongs to the plant dirigent protein family.</text>
</comment>
<dbReference type="InterPro" id="IPR044859">
    <property type="entry name" value="Allene_oxi_cyc_Dirigent"/>
</dbReference>
<dbReference type="EMBL" id="JBANAX010000659">
    <property type="protein sequence ID" value="KAL1198747.1"/>
    <property type="molecule type" value="Genomic_DNA"/>
</dbReference>
<keyword evidence="3 4" id="KW-0964">Secreted</keyword>
<evidence type="ECO:0000256" key="1">
    <source>
        <dbReference type="ARBA" id="ARBA00010746"/>
    </source>
</evidence>
<gene>
    <name evidence="6" type="ORF">V5N11_003008</name>
</gene>
<comment type="subcellular location">
    <subcellularLocation>
        <location evidence="4">Secreted</location>
        <location evidence="4">Extracellular space</location>
        <location evidence="4">Apoplast</location>
    </subcellularLocation>
</comment>
<dbReference type="InterPro" id="IPR004265">
    <property type="entry name" value="Dirigent"/>
</dbReference>
<protein>
    <recommendedName>
        <fullName evidence="4">Dirigent protein</fullName>
    </recommendedName>
</protein>
<keyword evidence="7" id="KW-1185">Reference proteome</keyword>
<dbReference type="AlphaFoldDB" id="A0ABD0ZW17"/>
<feature type="region of interest" description="Disordered" evidence="5">
    <location>
        <begin position="50"/>
        <end position="72"/>
    </location>
</feature>
<evidence type="ECO:0000313" key="6">
    <source>
        <dbReference type="EMBL" id="KAL1198747.1"/>
    </source>
</evidence>
<evidence type="ECO:0000313" key="7">
    <source>
        <dbReference type="Proteomes" id="UP001558713"/>
    </source>
</evidence>
<comment type="caution">
    <text evidence="6">The sequence shown here is derived from an EMBL/GenBank/DDBJ whole genome shotgun (WGS) entry which is preliminary data.</text>
</comment>
<comment type="function">
    <text evidence="4">Dirigent proteins impart stereoselectivity on the phenoxy radical-coupling reaction, yielding optically active lignans from two molecules of coniferyl alcohol in the biosynthesis of lignans, flavonolignans, and alkaloids and thus plays a central role in plant secondary metabolism.</text>
</comment>
<keyword evidence="4" id="KW-0052">Apoplast</keyword>
<dbReference type="Proteomes" id="UP001558713">
    <property type="component" value="Unassembled WGS sequence"/>
</dbReference>
<dbReference type="GO" id="GO:0009699">
    <property type="term" value="P:phenylpropanoid biosynthetic process"/>
    <property type="evidence" value="ECO:0007669"/>
    <property type="project" value="UniProtKB-ARBA"/>
</dbReference>
<name>A0ABD0ZW17_CARAN</name>
<organism evidence="6 7">
    <name type="scientific">Cardamine amara subsp. amara</name>
    <dbReference type="NCBI Taxonomy" id="228776"/>
    <lineage>
        <taxon>Eukaryota</taxon>
        <taxon>Viridiplantae</taxon>
        <taxon>Streptophyta</taxon>
        <taxon>Embryophyta</taxon>
        <taxon>Tracheophyta</taxon>
        <taxon>Spermatophyta</taxon>
        <taxon>Magnoliopsida</taxon>
        <taxon>eudicotyledons</taxon>
        <taxon>Gunneridae</taxon>
        <taxon>Pentapetalae</taxon>
        <taxon>rosids</taxon>
        <taxon>malvids</taxon>
        <taxon>Brassicales</taxon>
        <taxon>Brassicaceae</taxon>
        <taxon>Cardamineae</taxon>
        <taxon>Cardamine</taxon>
    </lineage>
</organism>
<reference evidence="6 7" key="1">
    <citation type="submission" date="2024-04" db="EMBL/GenBank/DDBJ databases">
        <title>Genome assembly C_amara_ONT_v2.</title>
        <authorList>
            <person name="Yant L."/>
            <person name="Moore C."/>
            <person name="Slenker M."/>
        </authorList>
    </citation>
    <scope>NUCLEOTIDE SEQUENCE [LARGE SCALE GENOMIC DNA]</scope>
    <source>
        <tissue evidence="6">Leaf</tissue>
    </source>
</reference>
<proteinExistence type="inferred from homology"/>